<gene>
    <name evidence="3" type="ORF">CC86DRAFT_460908</name>
</gene>
<feature type="compositionally biased region" description="Acidic residues" evidence="1">
    <location>
        <begin position="356"/>
        <end position="367"/>
    </location>
</feature>
<dbReference type="Proteomes" id="UP000799424">
    <property type="component" value="Unassembled WGS sequence"/>
</dbReference>
<organism evidence="3 4">
    <name type="scientific">Ophiobolus disseminans</name>
    <dbReference type="NCBI Taxonomy" id="1469910"/>
    <lineage>
        <taxon>Eukaryota</taxon>
        <taxon>Fungi</taxon>
        <taxon>Dikarya</taxon>
        <taxon>Ascomycota</taxon>
        <taxon>Pezizomycotina</taxon>
        <taxon>Dothideomycetes</taxon>
        <taxon>Pleosporomycetidae</taxon>
        <taxon>Pleosporales</taxon>
        <taxon>Pleosporineae</taxon>
        <taxon>Phaeosphaeriaceae</taxon>
        <taxon>Ophiobolus</taxon>
    </lineage>
</organism>
<protein>
    <recommendedName>
        <fullName evidence="2">Heterokaryon incompatibility domain-containing protein</fullName>
    </recommendedName>
</protein>
<proteinExistence type="predicted"/>
<feature type="region of interest" description="Disordered" evidence="1">
    <location>
        <begin position="353"/>
        <end position="422"/>
    </location>
</feature>
<feature type="domain" description="Heterokaryon incompatibility" evidence="2">
    <location>
        <begin position="578"/>
        <end position="726"/>
    </location>
</feature>
<dbReference type="Pfam" id="PF06985">
    <property type="entry name" value="HET"/>
    <property type="match status" value="1"/>
</dbReference>
<dbReference type="EMBL" id="MU006249">
    <property type="protein sequence ID" value="KAF2818775.1"/>
    <property type="molecule type" value="Genomic_DNA"/>
</dbReference>
<feature type="compositionally biased region" description="Basic residues" evidence="1">
    <location>
        <begin position="398"/>
        <end position="412"/>
    </location>
</feature>
<dbReference type="InterPro" id="IPR010730">
    <property type="entry name" value="HET"/>
</dbReference>
<dbReference type="Gene3D" id="2.130.10.10">
    <property type="entry name" value="YVTN repeat-like/Quinoprotein amine dehydrogenase"/>
    <property type="match status" value="1"/>
</dbReference>
<dbReference type="OrthoDB" id="2288928at2759"/>
<accession>A0A6A6ZER7</accession>
<dbReference type="Pfam" id="PF26639">
    <property type="entry name" value="Het-6_barrel"/>
    <property type="match status" value="1"/>
</dbReference>
<feature type="compositionally biased region" description="Acidic residues" evidence="1">
    <location>
        <begin position="377"/>
        <end position="393"/>
    </location>
</feature>
<dbReference type="PANTHER" id="PTHR24148">
    <property type="entry name" value="ANKYRIN REPEAT DOMAIN-CONTAINING PROTEIN 39 HOMOLOG-RELATED"/>
    <property type="match status" value="1"/>
</dbReference>
<dbReference type="AlphaFoldDB" id="A0A6A6ZER7"/>
<dbReference type="SUPFAM" id="SSF50978">
    <property type="entry name" value="WD40 repeat-like"/>
    <property type="match status" value="1"/>
</dbReference>
<dbReference type="InterPro" id="IPR052895">
    <property type="entry name" value="HetReg/Transcr_Mod"/>
</dbReference>
<dbReference type="InterPro" id="IPR015943">
    <property type="entry name" value="WD40/YVTN_repeat-like_dom_sf"/>
</dbReference>
<reference evidence="3" key="1">
    <citation type="journal article" date="2020" name="Stud. Mycol.">
        <title>101 Dothideomycetes genomes: a test case for predicting lifestyles and emergence of pathogens.</title>
        <authorList>
            <person name="Haridas S."/>
            <person name="Albert R."/>
            <person name="Binder M."/>
            <person name="Bloem J."/>
            <person name="Labutti K."/>
            <person name="Salamov A."/>
            <person name="Andreopoulos B."/>
            <person name="Baker S."/>
            <person name="Barry K."/>
            <person name="Bills G."/>
            <person name="Bluhm B."/>
            <person name="Cannon C."/>
            <person name="Castanera R."/>
            <person name="Culley D."/>
            <person name="Daum C."/>
            <person name="Ezra D."/>
            <person name="Gonzalez J."/>
            <person name="Henrissat B."/>
            <person name="Kuo A."/>
            <person name="Liang C."/>
            <person name="Lipzen A."/>
            <person name="Lutzoni F."/>
            <person name="Magnuson J."/>
            <person name="Mondo S."/>
            <person name="Nolan M."/>
            <person name="Ohm R."/>
            <person name="Pangilinan J."/>
            <person name="Park H.-J."/>
            <person name="Ramirez L."/>
            <person name="Alfaro M."/>
            <person name="Sun H."/>
            <person name="Tritt A."/>
            <person name="Yoshinaga Y."/>
            <person name="Zwiers L.-H."/>
            <person name="Turgeon B."/>
            <person name="Goodwin S."/>
            <person name="Spatafora J."/>
            <person name="Crous P."/>
            <person name="Grigoriev I."/>
        </authorList>
    </citation>
    <scope>NUCLEOTIDE SEQUENCE</scope>
    <source>
        <strain evidence="3">CBS 113818</strain>
    </source>
</reference>
<evidence type="ECO:0000313" key="3">
    <source>
        <dbReference type="EMBL" id="KAF2818775.1"/>
    </source>
</evidence>
<evidence type="ECO:0000313" key="4">
    <source>
        <dbReference type="Proteomes" id="UP000799424"/>
    </source>
</evidence>
<evidence type="ECO:0000256" key="1">
    <source>
        <dbReference type="SAM" id="MobiDB-lite"/>
    </source>
</evidence>
<dbReference type="PANTHER" id="PTHR24148:SF80">
    <property type="entry name" value="HETEROKARYON INCOMPATIBILITY DOMAIN-CONTAINING PROTEIN"/>
    <property type="match status" value="1"/>
</dbReference>
<evidence type="ECO:0000259" key="2">
    <source>
        <dbReference type="Pfam" id="PF06985"/>
    </source>
</evidence>
<dbReference type="InterPro" id="IPR036322">
    <property type="entry name" value="WD40_repeat_dom_sf"/>
</dbReference>
<sequence length="1145" mass="124816">MFENVCAIPLDSELFAQAIHPTEPVVTVGLISGRVQSYRLPAGASDDSDDDTTLASERGFGHIDTAWTTRRHKGSCRTLGYSLDGTSLYSAGTDGIVKVADSATGQVTAKIALPLDPNNGGIDAPTLVHALSPQSLILATDSSALHIYDVRALGPKSLLKPEATHRPHDDYISSLTPLPPTEASTSGFSKQWVTTGGSTLAVTDLRRGVMVRSEDQEEELLCSIIVTGLSKKGTSVGEKVLVGGGNGVLTLWERGVWDDQDERITVDRSKGGGESLDCIALLPDNIGPSGKIVAVGLGNGDLRFVKLGANKVIDELKHDELSHETVIGLGFDVTGRMISGGGKTVKVWGEKSWQDVQEEEEEAEEETTTNGKREHDSEEDEDSDEEMEESSSEEEQKSKRKKRKKNKGKQQKGHGILQFSGLAMASPEWRPSFVDRPVEHGPGCAHVSNEEDLVGPSVVIQPATADGAAGVHCKLDEDDLAAIQDFVDNKKKHRPDDTLTVPSSEELYAPLLQGETRVLELFPGEPNAALQAKLHVVSVDFSHPARKLLPDAGSASRLTYTTHTNHAVSVATGKPVWYTGLSYVWGAPVFDQMIHFQQKPMQITSSLSGALHHLRSTEQSIFLWIDQVCMDQSNIQEKGQQIPLMGLIYSHATNTIIWLGETGGEEPDVALGAMGYIHARLQMGNVVVKPEDFARLDFPPVGHHSWATIHRLLRRPWFSRLWTVQEAVLSRNLFVRCGNAGANWDDLAAWTVYLDDSGLLRWLTEKAVTDNKILERTSTRRSGGEIINSIQSERLHHMTLEHKPYLLAMLVSTRYANATEPKDKIYGVLGMSESQLTPDYSPTKIARDVYWEACLTQIPSQMYELLSCVDHEEPLEPSWVPDWSTARVTEAFGYSTKSWTLYRAGGLPLTGQSAFSPPPKFILSEDTKRITLSGIVFDTIIALGPVISNPTLDIDHPAQGNQYLASLVELIKSTSTTSTPYPSLYTAFHHSLVAGRDASGTAPPTQDHSEVFSLILDATTNQMPSLPGQSYTPRRMKGFFTLDSLRSRKPAQALEDLSIAMRAALMMRRFGITGKGYFALVPRGAREGDGVGVFERACVPFIVRGVGGEGGGAGYQVLGEAYVHGIMRGEVLGMEGMEVGDVTLV</sequence>
<name>A0A6A6ZER7_9PLEO</name>
<keyword evidence="4" id="KW-1185">Reference proteome</keyword>